<dbReference type="PANTHER" id="PTHR11061">
    <property type="entry name" value="RNA M5U METHYLTRANSFERASE"/>
    <property type="match status" value="1"/>
</dbReference>
<dbReference type="InterPro" id="IPR029063">
    <property type="entry name" value="SAM-dependent_MTases_sf"/>
</dbReference>
<dbReference type="GO" id="GO:0032259">
    <property type="term" value="P:methylation"/>
    <property type="evidence" value="ECO:0007669"/>
    <property type="project" value="UniProtKB-KW"/>
</dbReference>
<evidence type="ECO:0000256" key="2">
    <source>
        <dbReference type="ARBA" id="ARBA00022679"/>
    </source>
</evidence>
<gene>
    <name evidence="6" type="primary">rlmD</name>
    <name evidence="6" type="ORF">H9968_03680</name>
</gene>
<dbReference type="Gene3D" id="2.40.50.1070">
    <property type="match status" value="1"/>
</dbReference>
<feature type="binding site" evidence="4">
    <location>
        <position position="165"/>
    </location>
    <ligand>
        <name>S-adenosyl-L-methionine</name>
        <dbReference type="ChEBI" id="CHEBI:59789"/>
    </ligand>
</feature>
<reference evidence="6" key="1">
    <citation type="journal article" date="2021" name="PeerJ">
        <title>Extensive microbial diversity within the chicken gut microbiome revealed by metagenomics and culture.</title>
        <authorList>
            <person name="Gilroy R."/>
            <person name="Ravi A."/>
            <person name="Getino M."/>
            <person name="Pursley I."/>
            <person name="Horton D.L."/>
            <person name="Alikhan N.F."/>
            <person name="Baker D."/>
            <person name="Gharbi K."/>
            <person name="Hall N."/>
            <person name="Watson M."/>
            <person name="Adriaenssens E.M."/>
            <person name="Foster-Nyarko E."/>
            <person name="Jarju S."/>
            <person name="Secka A."/>
            <person name="Antonio M."/>
            <person name="Oren A."/>
            <person name="Chaudhuri R.R."/>
            <person name="La Ragione R."/>
            <person name="Hildebrand F."/>
            <person name="Pallen M.J."/>
        </authorList>
    </citation>
    <scope>NUCLEOTIDE SEQUENCE</scope>
    <source>
        <strain evidence="6">CHK179-28034</strain>
    </source>
</reference>
<organism evidence="6 7">
    <name type="scientific">Candidatus Anaerobutyricum stercoris</name>
    <dbReference type="NCBI Taxonomy" id="2838457"/>
    <lineage>
        <taxon>Bacteria</taxon>
        <taxon>Bacillati</taxon>
        <taxon>Bacillota</taxon>
        <taxon>Clostridia</taxon>
        <taxon>Lachnospirales</taxon>
        <taxon>Lachnospiraceae</taxon>
        <taxon>Anaerobutyricum</taxon>
    </lineage>
</organism>
<feature type="binding site" evidence="4">
    <location>
        <position position="70"/>
    </location>
    <ligand>
        <name>S-adenosyl-L-methionine</name>
        <dbReference type="ChEBI" id="CHEBI:59789"/>
    </ligand>
</feature>
<accession>A0A9D2EKG2</accession>
<dbReference type="NCBIfam" id="TIGR00479">
    <property type="entry name" value="rumA"/>
    <property type="match status" value="1"/>
</dbReference>
<evidence type="ECO:0000256" key="5">
    <source>
        <dbReference type="PROSITE-ProRule" id="PRU10015"/>
    </source>
</evidence>
<proteinExistence type="inferred from homology"/>
<dbReference type="InterPro" id="IPR010280">
    <property type="entry name" value="U5_MeTrfase_fam"/>
</dbReference>
<name>A0A9D2EKG2_9FIRM</name>
<feature type="non-terminal residue" evidence="6">
    <location>
        <position position="1"/>
    </location>
</feature>
<dbReference type="EC" id="2.1.1.190" evidence="6"/>
<feature type="binding site" evidence="4">
    <location>
        <position position="99"/>
    </location>
    <ligand>
        <name>S-adenosyl-L-methionine</name>
        <dbReference type="ChEBI" id="CHEBI:59789"/>
    </ligand>
</feature>
<dbReference type="Pfam" id="PF05958">
    <property type="entry name" value="tRNA_U5-meth_tr"/>
    <property type="match status" value="1"/>
</dbReference>
<keyword evidence="3 4" id="KW-0949">S-adenosyl-L-methionine</keyword>
<dbReference type="AlphaFoldDB" id="A0A9D2EKG2"/>
<dbReference type="Proteomes" id="UP000824049">
    <property type="component" value="Unassembled WGS sequence"/>
</dbReference>
<dbReference type="PROSITE" id="PS51687">
    <property type="entry name" value="SAM_MT_RNA_M5U"/>
    <property type="match status" value="1"/>
</dbReference>
<dbReference type="PANTHER" id="PTHR11061:SF30">
    <property type="entry name" value="TRNA (URACIL(54)-C(5))-METHYLTRANSFERASE"/>
    <property type="match status" value="1"/>
</dbReference>
<dbReference type="PROSITE" id="PS01230">
    <property type="entry name" value="TRMA_1"/>
    <property type="match status" value="1"/>
</dbReference>
<evidence type="ECO:0000256" key="3">
    <source>
        <dbReference type="ARBA" id="ARBA00022691"/>
    </source>
</evidence>
<dbReference type="Gene3D" id="3.40.50.150">
    <property type="entry name" value="Vaccinia Virus protein VP39"/>
    <property type="match status" value="1"/>
</dbReference>
<dbReference type="CDD" id="cd02440">
    <property type="entry name" value="AdoMet_MTases"/>
    <property type="match status" value="1"/>
</dbReference>
<evidence type="ECO:0000256" key="4">
    <source>
        <dbReference type="PROSITE-ProRule" id="PRU01024"/>
    </source>
</evidence>
<feature type="active site" description="Nucleophile" evidence="4">
    <location>
        <position position="192"/>
    </location>
</feature>
<dbReference type="InterPro" id="IPR030390">
    <property type="entry name" value="MeTrfase_TrmA_AS"/>
</dbReference>
<evidence type="ECO:0000313" key="7">
    <source>
        <dbReference type="Proteomes" id="UP000824049"/>
    </source>
</evidence>
<feature type="active site" evidence="5">
    <location>
        <position position="192"/>
    </location>
</feature>
<keyword evidence="2 4" id="KW-0808">Transferase</keyword>
<dbReference type="GO" id="GO:0008173">
    <property type="term" value="F:RNA methyltransferase activity"/>
    <property type="evidence" value="ECO:0007669"/>
    <property type="project" value="InterPro"/>
</dbReference>
<sequence length="246" mass="27509">TQSQLDDETFVNLLTSAKTDGRIVGILHTLNDSPADVVQSDETRLLYGQDYFYEYLLNMRFKISPFSFFQTNTLGAEVLYEKVGEYVGETKDKLIYDLYTGTGTIAQMMAPYARKVVGVEIVEEAVDAARLNAEDNHLTNCEFIAGDVLKVVDNLTEKPDMIILDPPRDGVNPKALRKIIRFGVDEMVYVSCKPTSLMRDLVMLQEAGYAVKRCCLVDMFPGTTGVETVCLLSRKGQTANQFNISK</sequence>
<evidence type="ECO:0000256" key="1">
    <source>
        <dbReference type="ARBA" id="ARBA00022603"/>
    </source>
</evidence>
<comment type="similarity">
    <text evidence="4">Belongs to the class I-like SAM-binding methyltransferase superfamily. RNA M5U methyltransferase family.</text>
</comment>
<evidence type="ECO:0000313" key="6">
    <source>
        <dbReference type="EMBL" id="HIZ39015.1"/>
    </source>
</evidence>
<reference evidence="6" key="2">
    <citation type="submission" date="2021-04" db="EMBL/GenBank/DDBJ databases">
        <authorList>
            <person name="Gilroy R."/>
        </authorList>
    </citation>
    <scope>NUCLEOTIDE SEQUENCE</scope>
    <source>
        <strain evidence="6">CHK179-28034</strain>
    </source>
</reference>
<feature type="binding site" evidence="4">
    <location>
        <position position="120"/>
    </location>
    <ligand>
        <name>S-adenosyl-L-methionine</name>
        <dbReference type="ChEBI" id="CHEBI:59789"/>
    </ligand>
</feature>
<protein>
    <submittedName>
        <fullName evidence="6">23S rRNA (Uracil(1939)-C(5))-methyltransferase RlmD</fullName>
        <ecNumber evidence="6">2.1.1.190</ecNumber>
    </submittedName>
</protein>
<dbReference type="EMBL" id="DXBR01000039">
    <property type="protein sequence ID" value="HIZ39015.1"/>
    <property type="molecule type" value="Genomic_DNA"/>
</dbReference>
<dbReference type="SUPFAM" id="SSF53335">
    <property type="entry name" value="S-adenosyl-L-methionine-dependent methyltransferases"/>
    <property type="match status" value="1"/>
</dbReference>
<comment type="caution">
    <text evidence="6">The sequence shown here is derived from an EMBL/GenBank/DDBJ whole genome shotgun (WGS) entry which is preliminary data.</text>
</comment>
<keyword evidence="1 4" id="KW-0489">Methyltransferase</keyword>
<dbReference type="GO" id="GO:0006396">
    <property type="term" value="P:RNA processing"/>
    <property type="evidence" value="ECO:0007669"/>
    <property type="project" value="InterPro"/>
</dbReference>